<accession>A0ABY5T7S9</accession>
<protein>
    <submittedName>
        <fullName evidence="1">Uncharacterized protein</fullName>
    </submittedName>
</protein>
<proteinExistence type="predicted"/>
<dbReference type="Proteomes" id="UP001160508">
    <property type="component" value="Segment"/>
</dbReference>
<organism evidence="1 2">
    <name type="scientific">Bacteriophage sp</name>
    <dbReference type="NCBI Taxonomy" id="38018"/>
    <lineage>
        <taxon>Viruses</taxon>
    </lineage>
</organism>
<keyword evidence="2" id="KW-1185">Reference proteome</keyword>
<evidence type="ECO:0000313" key="1">
    <source>
        <dbReference type="EMBL" id="UVN06051.1"/>
    </source>
</evidence>
<name>A0ABY5T7S9_9VIRU</name>
<evidence type="ECO:0000313" key="2">
    <source>
        <dbReference type="Proteomes" id="UP001160508"/>
    </source>
</evidence>
<sequence length="387" mass="44478">MKTTVHFTLGENAGDLLVSIAREHLIYSLNPQKALETIKGSLIGCPDNIALDILIGRTILETSDDRVSFNAIQYTPDMKDKHEPLDIEAWAERTLLSMKKDANEWDQVILELRNSVIKNDGKFDITVKYNDLIRAIYDGDTSSLFDNSEISDTIQSLKYTIIGIRDFISKCFKKIEVIKWLYNYYPGEIPDGFLVMPTEVKGLNLRLTDLMLKDGEVERYINQNRYRDDLVTRYIENERNIDKIISKGIQPVDITMNYSAGWLAPNGDYYALNGDIANMLHNQIATALWDAKIIPHNDDYKNNPDQWLGEHGWVKIHGNHILYEGYMQSRYGIPLVRITDEQRKKIALYGRICHGGTLNFGLKYMPVTVAKFEMMDSIMVGKIFDFE</sequence>
<dbReference type="EMBL" id="OP031061">
    <property type="protein sequence ID" value="UVN06051.1"/>
    <property type="molecule type" value="Genomic_DNA"/>
</dbReference>
<reference evidence="1" key="1">
    <citation type="submission" date="2022-07" db="EMBL/GenBank/DDBJ databases">
        <authorList>
            <person name="Nishijima S."/>
        </authorList>
    </citation>
    <scope>NUCLEOTIDE SEQUENCE</scope>
    <source>
        <strain evidence="1">1827_77749</strain>
    </source>
</reference>